<dbReference type="SUPFAM" id="SSF49265">
    <property type="entry name" value="Fibronectin type III"/>
    <property type="match status" value="1"/>
</dbReference>
<dbReference type="Gene3D" id="2.120.10.30">
    <property type="entry name" value="TolB, C-terminal domain"/>
    <property type="match status" value="1"/>
</dbReference>
<dbReference type="Gene3D" id="2.60.40.10">
    <property type="entry name" value="Immunoglobulins"/>
    <property type="match status" value="1"/>
</dbReference>
<sequence length="502" mass="55395">MKNIIKLTILFLAIHLCVSCGEDGTIGLEEYGNLTGKVVTKTNFEPIANAKVTLSPTNNTVFTDEEGNFEFTGVVAQDYSVQANKEGYLDSFEPATVVKDGAISVVIEMDVSTALNQPPSVPELISPADGVNNLENTVQLVWSSSDVDDDELRYTIILQNDFNNEIITLDNQIDTVLTLQSLRFGAKYIWQVIANDGINEEVISGTKSFTIKPDPGNRFFYTKNSNGNNVVYSGNFSEDNGVTDELMLTDSSKNSWRPRKNNTAGLVAFLQTDNNQTHIYTMQPNGDEVQRVTSTIPVASFNLNEVDFAWSADGGRLLYPNFDKLYVINKDGSGLQLLHQNPDGKLITECDWSEDGSKIVIKANNSSGYDGDIYTVDTNGNILSRIVSDAVGALGGLQFSVTGNKILYTYDISEFQSANYRQLNTHIFIYDVLTATTFDASSEKLPGTNDLDPRFSPNEAEIIFVNTSNDGISSKNIYKTTLVTNNITRTQVFPDAFMPDWK</sequence>
<dbReference type="InterPro" id="IPR008969">
    <property type="entry name" value="CarboxyPept-like_regulatory"/>
</dbReference>
<proteinExistence type="predicted"/>
<dbReference type="InterPro" id="IPR011042">
    <property type="entry name" value="6-blade_b-propeller_TolB-like"/>
</dbReference>
<accession>A0ABW3JRV7</accession>
<comment type="caution">
    <text evidence="1">The sequence shown here is derived from an EMBL/GenBank/DDBJ whole genome shotgun (WGS) entry which is preliminary data.</text>
</comment>
<gene>
    <name evidence="1" type="ORF">ACFQ1U_08245</name>
</gene>
<evidence type="ECO:0000313" key="2">
    <source>
        <dbReference type="Proteomes" id="UP001597062"/>
    </source>
</evidence>
<keyword evidence="2" id="KW-1185">Reference proteome</keyword>
<dbReference type="Gene3D" id="2.60.40.1120">
    <property type="entry name" value="Carboxypeptidase-like, regulatory domain"/>
    <property type="match status" value="1"/>
</dbReference>
<reference evidence="2" key="1">
    <citation type="journal article" date="2019" name="Int. J. Syst. Evol. Microbiol.">
        <title>The Global Catalogue of Microorganisms (GCM) 10K type strain sequencing project: providing services to taxonomists for standard genome sequencing and annotation.</title>
        <authorList>
            <consortium name="The Broad Institute Genomics Platform"/>
            <consortium name="The Broad Institute Genome Sequencing Center for Infectious Disease"/>
            <person name="Wu L."/>
            <person name="Ma J."/>
        </authorList>
    </citation>
    <scope>NUCLEOTIDE SEQUENCE [LARGE SCALE GENOMIC DNA]</scope>
    <source>
        <strain evidence="2">CCUG 60527</strain>
    </source>
</reference>
<dbReference type="EMBL" id="JBHTJR010000045">
    <property type="protein sequence ID" value="MFD0993192.1"/>
    <property type="molecule type" value="Genomic_DNA"/>
</dbReference>
<dbReference type="InterPro" id="IPR036116">
    <property type="entry name" value="FN3_sf"/>
</dbReference>
<dbReference type="Proteomes" id="UP001597062">
    <property type="component" value="Unassembled WGS sequence"/>
</dbReference>
<organism evidence="1 2">
    <name type="scientific">Tenacibaculum geojense</name>
    <dbReference type="NCBI Taxonomy" id="915352"/>
    <lineage>
        <taxon>Bacteria</taxon>
        <taxon>Pseudomonadati</taxon>
        <taxon>Bacteroidota</taxon>
        <taxon>Flavobacteriia</taxon>
        <taxon>Flavobacteriales</taxon>
        <taxon>Flavobacteriaceae</taxon>
        <taxon>Tenacibaculum</taxon>
    </lineage>
</organism>
<dbReference type="Pfam" id="PF13620">
    <property type="entry name" value="CarboxypepD_reg"/>
    <property type="match status" value="1"/>
</dbReference>
<protein>
    <submittedName>
        <fullName evidence="1">Carboxypeptidase regulatory-like domain-containing protein</fullName>
    </submittedName>
</protein>
<name>A0ABW3JRV7_9FLAO</name>
<dbReference type="SUPFAM" id="SSF69304">
    <property type="entry name" value="Tricorn protease N-terminal domain"/>
    <property type="match status" value="1"/>
</dbReference>
<dbReference type="InterPro" id="IPR013783">
    <property type="entry name" value="Ig-like_fold"/>
</dbReference>
<dbReference type="RefSeq" id="WP_386107197.1">
    <property type="nucleotide sequence ID" value="NZ_JBHTJR010000045.1"/>
</dbReference>
<dbReference type="SUPFAM" id="SSF49464">
    <property type="entry name" value="Carboxypeptidase regulatory domain-like"/>
    <property type="match status" value="1"/>
</dbReference>
<evidence type="ECO:0000313" key="1">
    <source>
        <dbReference type="EMBL" id="MFD0993192.1"/>
    </source>
</evidence>